<keyword evidence="2" id="KW-0808">Transferase</keyword>
<dbReference type="InterPro" id="IPR017441">
    <property type="entry name" value="Protein_kinase_ATP_BS"/>
</dbReference>
<protein>
    <submittedName>
        <fullName evidence="14">Somatic embryogenesis receptor kinase 1</fullName>
    </submittedName>
</protein>
<gene>
    <name evidence="14" type="ORF">DEO72_LG11g1064</name>
</gene>
<dbReference type="GO" id="GO:0005524">
    <property type="term" value="F:ATP binding"/>
    <property type="evidence" value="ECO:0007669"/>
    <property type="project" value="UniProtKB-UniRule"/>
</dbReference>
<keyword evidence="4" id="KW-0732">Signal</keyword>
<dbReference type="PROSITE" id="PS00107">
    <property type="entry name" value="PROTEIN_KINASE_ATP"/>
    <property type="match status" value="1"/>
</dbReference>
<dbReference type="Gene3D" id="1.10.510.10">
    <property type="entry name" value="Transferase(Phosphotransferase) domain 1"/>
    <property type="match status" value="1"/>
</dbReference>
<evidence type="ECO:0000256" key="5">
    <source>
        <dbReference type="ARBA" id="ARBA00022741"/>
    </source>
</evidence>
<dbReference type="FunFam" id="1.10.510.10:FF:000537">
    <property type="entry name" value="Putative receptor-like protein kinase"/>
    <property type="match status" value="1"/>
</dbReference>
<dbReference type="Gene3D" id="3.30.200.20">
    <property type="entry name" value="Phosphorylase Kinase, domain 1"/>
    <property type="match status" value="1"/>
</dbReference>
<dbReference type="SUPFAM" id="SSF56112">
    <property type="entry name" value="Protein kinase-like (PK-like)"/>
    <property type="match status" value="1"/>
</dbReference>
<dbReference type="InterPro" id="IPR000719">
    <property type="entry name" value="Prot_kinase_dom"/>
</dbReference>
<dbReference type="OrthoDB" id="2418081at2759"/>
<dbReference type="GO" id="GO:0016020">
    <property type="term" value="C:membrane"/>
    <property type="evidence" value="ECO:0007669"/>
    <property type="project" value="UniProtKB-SubCell"/>
</dbReference>
<comment type="similarity">
    <text evidence="11">Belongs to the protein kinase superfamily.</text>
</comment>
<dbReference type="Pfam" id="PF00069">
    <property type="entry name" value="Pkinase"/>
    <property type="match status" value="1"/>
</dbReference>
<keyword evidence="9 12" id="KW-0472">Membrane</keyword>
<name>A0A4D6NK84_VIGUN</name>
<dbReference type="PANTHER" id="PTHR47974:SF9">
    <property type="entry name" value="RECEPTOR-LIKE SERINE_THREONINE-PROTEIN KINASE"/>
    <property type="match status" value="1"/>
</dbReference>
<evidence type="ECO:0000256" key="11">
    <source>
        <dbReference type="RuleBase" id="RU000304"/>
    </source>
</evidence>
<keyword evidence="14" id="KW-0675">Receptor</keyword>
<evidence type="ECO:0000313" key="15">
    <source>
        <dbReference type="Proteomes" id="UP000501690"/>
    </source>
</evidence>
<evidence type="ECO:0000256" key="9">
    <source>
        <dbReference type="ARBA" id="ARBA00023136"/>
    </source>
</evidence>
<keyword evidence="8 12" id="KW-1133">Transmembrane helix</keyword>
<keyword evidence="6 14" id="KW-0418">Kinase</keyword>
<dbReference type="PROSITE" id="PS50011">
    <property type="entry name" value="PROTEIN_KINASE_DOM"/>
    <property type="match status" value="1"/>
</dbReference>
<evidence type="ECO:0000256" key="3">
    <source>
        <dbReference type="ARBA" id="ARBA00022692"/>
    </source>
</evidence>
<evidence type="ECO:0000256" key="1">
    <source>
        <dbReference type="ARBA" id="ARBA00004167"/>
    </source>
</evidence>
<sequence length="451" mass="50693">MDERRQKIIAAISVIALVILIIVARVTLKLSKGFFLIFGAGVAVILAVFAYVLLSIRFNRRRRLLESQLKSEGRELRIEYSFLKKVAGVPIKFRYKELEEATDGFQALIGRGASASVFKGILNDGTSVAVKRIDGEERGEKEFRSEVAAIASVHHVNLVRLLGYCNAPTAPRYLVYEYVSNGSLDCWIFPKKLPRRGGCLSWSLRYKVAIDVAKGLAYLHHDCRSKILHLDVKPENILLDENYRAVVSDFGLAKLVGKDESQKVVSAIRGTRGYLAPEWLLEQGISDKTDIYSYGMVLLEIVGGRKNVCLVDDDDGKAKSKRKWKYFPKIVNEKVREGKFMEVVDPRLLEGGGVDERQVKTLVYVALWCVQEKPRSRPSMAQVVDMLEGRVRVELPPDTRMVLVDFLCVDDDSATDSRSMQRLNFVSNQRTQSDVECSSTYSLATSVLSGR</sequence>
<evidence type="ECO:0000256" key="4">
    <source>
        <dbReference type="ARBA" id="ARBA00022729"/>
    </source>
</evidence>
<evidence type="ECO:0000256" key="12">
    <source>
        <dbReference type="SAM" id="Phobius"/>
    </source>
</evidence>
<evidence type="ECO:0000256" key="7">
    <source>
        <dbReference type="ARBA" id="ARBA00022840"/>
    </source>
</evidence>
<dbReference type="FunFam" id="3.30.200.20:FF:000483">
    <property type="entry name" value="Putative receptor-like protein kinase"/>
    <property type="match status" value="1"/>
</dbReference>
<dbReference type="PROSITE" id="PS00108">
    <property type="entry name" value="PROTEIN_KINASE_ST"/>
    <property type="match status" value="1"/>
</dbReference>
<keyword evidence="7 10" id="KW-0067">ATP-binding</keyword>
<dbReference type="Proteomes" id="UP000501690">
    <property type="component" value="Linkage Group LG11"/>
</dbReference>
<evidence type="ECO:0000259" key="13">
    <source>
        <dbReference type="PROSITE" id="PS50011"/>
    </source>
</evidence>
<evidence type="ECO:0000256" key="2">
    <source>
        <dbReference type="ARBA" id="ARBA00022679"/>
    </source>
</evidence>
<dbReference type="Gramene" id="Vigun09g064000.1.v1.2">
    <property type="protein sequence ID" value="Vigun09g064000.1.v1.2.CDS.1"/>
    <property type="gene ID" value="Vigun09g064000.v1.2"/>
</dbReference>
<keyword evidence="15" id="KW-1185">Reference proteome</keyword>
<dbReference type="AlphaFoldDB" id="A0A4D6NK84"/>
<dbReference type="PANTHER" id="PTHR47974">
    <property type="entry name" value="OS07G0415500 PROTEIN"/>
    <property type="match status" value="1"/>
</dbReference>
<evidence type="ECO:0000256" key="8">
    <source>
        <dbReference type="ARBA" id="ARBA00022989"/>
    </source>
</evidence>
<accession>A0A4D6NK84</accession>
<keyword evidence="3 12" id="KW-0812">Transmembrane</keyword>
<feature type="transmembrane region" description="Helical" evidence="12">
    <location>
        <begin position="34"/>
        <end position="54"/>
    </location>
</feature>
<feature type="domain" description="Protein kinase" evidence="13">
    <location>
        <begin position="103"/>
        <end position="391"/>
    </location>
</feature>
<keyword evidence="5 10" id="KW-0547">Nucleotide-binding</keyword>
<dbReference type="GO" id="GO:0004674">
    <property type="term" value="F:protein serine/threonine kinase activity"/>
    <property type="evidence" value="ECO:0007669"/>
    <property type="project" value="UniProtKB-KW"/>
</dbReference>
<evidence type="ECO:0000313" key="14">
    <source>
        <dbReference type="EMBL" id="QCE14066.1"/>
    </source>
</evidence>
<proteinExistence type="inferred from homology"/>
<dbReference type="SMART" id="SM00220">
    <property type="entry name" value="S_TKc"/>
    <property type="match status" value="1"/>
</dbReference>
<feature type="transmembrane region" description="Helical" evidence="12">
    <location>
        <begin position="7"/>
        <end position="28"/>
    </location>
</feature>
<dbReference type="InterPro" id="IPR008271">
    <property type="entry name" value="Ser/Thr_kinase_AS"/>
</dbReference>
<dbReference type="EMBL" id="CP039355">
    <property type="protein sequence ID" value="QCE14066.1"/>
    <property type="molecule type" value="Genomic_DNA"/>
</dbReference>
<comment type="subcellular location">
    <subcellularLocation>
        <location evidence="1">Membrane</location>
        <topology evidence="1">Single-pass membrane protein</topology>
    </subcellularLocation>
</comment>
<evidence type="ECO:0000256" key="10">
    <source>
        <dbReference type="PROSITE-ProRule" id="PRU10141"/>
    </source>
</evidence>
<keyword evidence="11" id="KW-0723">Serine/threonine-protein kinase</keyword>
<dbReference type="InterPro" id="IPR011009">
    <property type="entry name" value="Kinase-like_dom_sf"/>
</dbReference>
<evidence type="ECO:0000256" key="6">
    <source>
        <dbReference type="ARBA" id="ARBA00022777"/>
    </source>
</evidence>
<reference evidence="14 15" key="1">
    <citation type="submission" date="2019-04" db="EMBL/GenBank/DDBJ databases">
        <title>An improved genome assembly and genetic linkage map for asparagus bean, Vigna unguiculata ssp. sesquipedialis.</title>
        <authorList>
            <person name="Xia Q."/>
            <person name="Zhang R."/>
            <person name="Dong Y."/>
        </authorList>
    </citation>
    <scope>NUCLEOTIDE SEQUENCE [LARGE SCALE GENOMIC DNA]</scope>
    <source>
        <tissue evidence="14">Leaf</tissue>
    </source>
</reference>
<feature type="binding site" evidence="10">
    <location>
        <position position="131"/>
    </location>
    <ligand>
        <name>ATP</name>
        <dbReference type="ChEBI" id="CHEBI:30616"/>
    </ligand>
</feature>
<organism evidence="14 15">
    <name type="scientific">Vigna unguiculata</name>
    <name type="common">Cowpea</name>
    <dbReference type="NCBI Taxonomy" id="3917"/>
    <lineage>
        <taxon>Eukaryota</taxon>
        <taxon>Viridiplantae</taxon>
        <taxon>Streptophyta</taxon>
        <taxon>Embryophyta</taxon>
        <taxon>Tracheophyta</taxon>
        <taxon>Spermatophyta</taxon>
        <taxon>Magnoliopsida</taxon>
        <taxon>eudicotyledons</taxon>
        <taxon>Gunneridae</taxon>
        <taxon>Pentapetalae</taxon>
        <taxon>rosids</taxon>
        <taxon>fabids</taxon>
        <taxon>Fabales</taxon>
        <taxon>Fabaceae</taxon>
        <taxon>Papilionoideae</taxon>
        <taxon>50 kb inversion clade</taxon>
        <taxon>NPAAA clade</taxon>
        <taxon>indigoferoid/millettioid clade</taxon>
        <taxon>Phaseoleae</taxon>
        <taxon>Vigna</taxon>
    </lineage>
</organism>